<evidence type="ECO:0000256" key="2">
    <source>
        <dbReference type="ARBA" id="ARBA00022857"/>
    </source>
</evidence>
<comment type="similarity">
    <text evidence="1">Belongs to the NmrA-type oxidoreductase family. Isoflavone reductase subfamily.</text>
</comment>
<evidence type="ECO:0000259" key="4">
    <source>
        <dbReference type="Pfam" id="PF05368"/>
    </source>
</evidence>
<dbReference type="Proteomes" id="UP000812966">
    <property type="component" value="Unassembled WGS sequence"/>
</dbReference>
<dbReference type="GO" id="GO:0016491">
    <property type="term" value="F:oxidoreductase activity"/>
    <property type="evidence" value="ECO:0007669"/>
    <property type="project" value="UniProtKB-KW"/>
</dbReference>
<dbReference type="InterPro" id="IPR036291">
    <property type="entry name" value="NAD(P)-bd_dom_sf"/>
</dbReference>
<evidence type="ECO:0000313" key="6">
    <source>
        <dbReference type="Proteomes" id="UP000812966"/>
    </source>
</evidence>
<sequence>MSRVIAVAGGSGQMGKAIIDAIRADNKFQVVSLGRKVSPFRVVSGRSTADKPRTIGVDYNDVAVLVKILEENQVHTVISTLNTGGDDTAEFNLVEASDKSSVTKRFIPSTWGIEYTEEVAGYFPIANSKLKLMAKLDATSLEYTNIPTGLFADYFVAPYIDTYLYPLAVFVDPAHNTAAIPASGDVPVAFTHSWDTAKFVSAAMSLDKWEKTSYIGSDKVSWNQLVRLFEQAKGTKFTVKHDDMETLRQGQITELPSHPATYPHFPKEAMTGMFSAFGVMSETGIFDFKPEKTLSQQFPEIKLRSMKELIDTAYKKQ</sequence>
<dbReference type="PANTHER" id="PTHR47706:SF4">
    <property type="entry name" value="NMRA-LIKE DOMAIN-CONTAINING PROTEIN"/>
    <property type="match status" value="1"/>
</dbReference>
<keyword evidence="3" id="KW-0560">Oxidoreductase</keyword>
<dbReference type="InterPro" id="IPR008030">
    <property type="entry name" value="NmrA-like"/>
</dbReference>
<evidence type="ECO:0000313" key="5">
    <source>
        <dbReference type="EMBL" id="KAG7561955.1"/>
    </source>
</evidence>
<dbReference type="AlphaFoldDB" id="A0A8K0JPA8"/>
<name>A0A8K0JPA8_9TREE</name>
<keyword evidence="2" id="KW-0521">NADP</keyword>
<proteinExistence type="inferred from homology"/>
<evidence type="ECO:0000256" key="1">
    <source>
        <dbReference type="ARBA" id="ARBA00005725"/>
    </source>
</evidence>
<keyword evidence="6" id="KW-1185">Reference proteome</keyword>
<comment type="caution">
    <text evidence="5">The sequence shown here is derived from an EMBL/GenBank/DDBJ whole genome shotgun (WGS) entry which is preliminary data.</text>
</comment>
<dbReference type="PANTHER" id="PTHR47706">
    <property type="entry name" value="NMRA-LIKE FAMILY PROTEIN"/>
    <property type="match status" value="1"/>
</dbReference>
<feature type="domain" description="NmrA-like" evidence="4">
    <location>
        <begin position="2"/>
        <end position="284"/>
    </location>
</feature>
<dbReference type="Pfam" id="PF05368">
    <property type="entry name" value="NmrA"/>
    <property type="match status" value="1"/>
</dbReference>
<dbReference type="SUPFAM" id="SSF51735">
    <property type="entry name" value="NAD(P)-binding Rossmann-fold domains"/>
    <property type="match status" value="1"/>
</dbReference>
<evidence type="ECO:0000256" key="3">
    <source>
        <dbReference type="ARBA" id="ARBA00023002"/>
    </source>
</evidence>
<dbReference type="Gene3D" id="3.90.25.10">
    <property type="entry name" value="UDP-galactose 4-epimerase, domain 1"/>
    <property type="match status" value="1"/>
</dbReference>
<dbReference type="InterPro" id="IPR051609">
    <property type="entry name" value="NmrA/Isoflavone_reductase-like"/>
</dbReference>
<organism evidence="5 6">
    <name type="scientific">Filobasidium floriforme</name>
    <dbReference type="NCBI Taxonomy" id="5210"/>
    <lineage>
        <taxon>Eukaryota</taxon>
        <taxon>Fungi</taxon>
        <taxon>Dikarya</taxon>
        <taxon>Basidiomycota</taxon>
        <taxon>Agaricomycotina</taxon>
        <taxon>Tremellomycetes</taxon>
        <taxon>Filobasidiales</taxon>
        <taxon>Filobasidiaceae</taxon>
        <taxon>Filobasidium</taxon>
    </lineage>
</organism>
<dbReference type="OrthoDB" id="9974981at2759"/>
<dbReference type="EMBL" id="JABELV010000042">
    <property type="protein sequence ID" value="KAG7561955.1"/>
    <property type="molecule type" value="Genomic_DNA"/>
</dbReference>
<dbReference type="Gene3D" id="3.40.50.720">
    <property type="entry name" value="NAD(P)-binding Rossmann-like Domain"/>
    <property type="match status" value="1"/>
</dbReference>
<accession>A0A8K0JPA8</accession>
<protein>
    <recommendedName>
        <fullName evidence="4">NmrA-like domain-containing protein</fullName>
    </recommendedName>
</protein>
<reference evidence="5" key="1">
    <citation type="submission" date="2020-04" db="EMBL/GenBank/DDBJ databases">
        <title>Analysis of mating type loci in Filobasidium floriforme.</title>
        <authorList>
            <person name="Nowrousian M."/>
        </authorList>
    </citation>
    <scope>NUCLEOTIDE SEQUENCE</scope>
    <source>
        <strain evidence="5">CBS 6242</strain>
    </source>
</reference>
<gene>
    <name evidence="5" type="ORF">FFLO_02595</name>
</gene>